<organism evidence="8 9">
    <name type="scientific">Colletotrichum orbiculare (strain 104-T / ATCC 96160 / CBS 514.97 / LARS 414 / MAFF 240422)</name>
    <name type="common">Cucumber anthracnose fungus</name>
    <name type="synonym">Colletotrichum lagenarium</name>
    <dbReference type="NCBI Taxonomy" id="1213857"/>
    <lineage>
        <taxon>Eukaryota</taxon>
        <taxon>Fungi</taxon>
        <taxon>Dikarya</taxon>
        <taxon>Ascomycota</taxon>
        <taxon>Pezizomycotina</taxon>
        <taxon>Sordariomycetes</taxon>
        <taxon>Hypocreomycetidae</taxon>
        <taxon>Glomerellales</taxon>
        <taxon>Glomerellaceae</taxon>
        <taxon>Colletotrichum</taxon>
        <taxon>Colletotrichum orbiculare species complex</taxon>
    </lineage>
</organism>
<keyword evidence="3" id="KW-0805">Transcription regulation</keyword>
<evidence type="ECO:0000313" key="9">
    <source>
        <dbReference type="Proteomes" id="UP000014480"/>
    </source>
</evidence>
<gene>
    <name evidence="8" type="ORF">Cob_v007571</name>
</gene>
<dbReference type="GO" id="GO:0003677">
    <property type="term" value="F:DNA binding"/>
    <property type="evidence" value="ECO:0007669"/>
    <property type="project" value="InterPro"/>
</dbReference>
<feature type="region of interest" description="Disordered" evidence="6">
    <location>
        <begin position="151"/>
        <end position="206"/>
    </location>
</feature>
<reference evidence="9" key="2">
    <citation type="journal article" date="2019" name="Mol. Plant Microbe Interact.">
        <title>Genome sequence resources for four phytopathogenic fungi from the Colletotrichum orbiculare species complex.</title>
        <authorList>
            <person name="Gan P."/>
            <person name="Tsushima A."/>
            <person name="Narusaka M."/>
            <person name="Narusaka Y."/>
            <person name="Takano Y."/>
            <person name="Kubo Y."/>
            <person name="Shirasu K."/>
        </authorList>
    </citation>
    <scope>GENOME REANNOTATION</scope>
    <source>
        <strain evidence="9">104-T / ATCC 96160 / CBS 514.97 / LARS 414 / MAFF 240422</strain>
    </source>
</reference>
<dbReference type="Proteomes" id="UP000014480">
    <property type="component" value="Unassembled WGS sequence"/>
</dbReference>
<dbReference type="InterPro" id="IPR007219">
    <property type="entry name" value="XnlR_reg_dom"/>
</dbReference>
<proteinExistence type="predicted"/>
<dbReference type="PANTHER" id="PTHR47660">
    <property type="entry name" value="TRANSCRIPTION FACTOR WITH C2H2 AND ZN(2)-CYS(6) DNA BINDING DOMAIN (EUROFUNG)-RELATED-RELATED"/>
    <property type="match status" value="1"/>
</dbReference>
<dbReference type="Pfam" id="PF04082">
    <property type="entry name" value="Fungal_trans"/>
    <property type="match status" value="1"/>
</dbReference>
<accession>A0A484FNE2</accession>
<feature type="compositionally biased region" description="Basic and acidic residues" evidence="6">
    <location>
        <begin position="171"/>
        <end position="189"/>
    </location>
</feature>
<evidence type="ECO:0000256" key="4">
    <source>
        <dbReference type="ARBA" id="ARBA00023163"/>
    </source>
</evidence>
<dbReference type="STRING" id="1213857.A0A484FNE2"/>
<keyword evidence="2" id="KW-0862">Zinc</keyword>
<reference evidence="9" key="1">
    <citation type="journal article" date="2013" name="New Phytol.">
        <title>Comparative genomic and transcriptomic analyses reveal the hemibiotrophic stage shift of Colletotrichum fungi.</title>
        <authorList>
            <person name="Gan P."/>
            <person name="Ikeda K."/>
            <person name="Irieda H."/>
            <person name="Narusaka M."/>
            <person name="O'Connell R.J."/>
            <person name="Narusaka Y."/>
            <person name="Takano Y."/>
            <person name="Kubo Y."/>
            <person name="Shirasu K."/>
        </authorList>
    </citation>
    <scope>NUCLEOTIDE SEQUENCE [LARGE SCALE GENOMIC DNA]</scope>
    <source>
        <strain evidence="9">104-T / ATCC 96160 / CBS 514.97 / LARS 414 / MAFF 240422</strain>
    </source>
</reference>
<feature type="domain" description="Xylanolytic transcriptional activator regulatory" evidence="7">
    <location>
        <begin position="260"/>
        <end position="424"/>
    </location>
</feature>
<keyword evidence="5" id="KW-0539">Nucleus</keyword>
<sequence length="439" mass="48968">MNGVESAGSPSAVWMMLAPSRSIPADVFETPESRRPISNTVMNFHLSKLKVRSLCVAIVQLPPSEICPDSRVAWRKTTMASTSAPTAPADITAASILFAISIDFHPGDSGLADMEELSFGPEWSMGTMDLYSLQAQFDVFGAECTYDVAENESQKRQEHEAVKPTAPRPNETPRDSWEPENEQNHEVERQNLAVEETLQVPPMPINTRSSPYELSLSSIARNSIIGMILKTTSEAKAAEILGFFPGLQTLNSLLAFYTQYWERATIDNFVHLPTLHLDSSKPELLASMIAIGALQTQSTVAHKFGYALQEVVRTSTFRTWEEKNSNSRDVSLTQGFLMQQRVAFFSGIQRKVTFAEACYKCLEILIKNGGHLKGAMQSNDISLEDISNASGEALEHLWRKWSTIESQRRLVYAAYITEAHVSMSRHLQLTSPYFDVDTY</sequence>
<dbReference type="OrthoDB" id="40579at2759"/>
<protein>
    <recommendedName>
        <fullName evidence="7">Xylanolytic transcriptional activator regulatory domain-containing protein</fullName>
    </recommendedName>
</protein>
<dbReference type="GO" id="GO:0006351">
    <property type="term" value="P:DNA-templated transcription"/>
    <property type="evidence" value="ECO:0007669"/>
    <property type="project" value="InterPro"/>
</dbReference>
<keyword evidence="9" id="KW-1185">Reference proteome</keyword>
<dbReference type="EMBL" id="AMCV02000020">
    <property type="protein sequence ID" value="TDZ19398.1"/>
    <property type="molecule type" value="Genomic_DNA"/>
</dbReference>
<keyword evidence="4" id="KW-0804">Transcription</keyword>
<feature type="compositionally biased region" description="Basic and acidic residues" evidence="6">
    <location>
        <begin position="152"/>
        <end position="162"/>
    </location>
</feature>
<evidence type="ECO:0000256" key="6">
    <source>
        <dbReference type="SAM" id="MobiDB-lite"/>
    </source>
</evidence>
<evidence type="ECO:0000256" key="1">
    <source>
        <dbReference type="ARBA" id="ARBA00022723"/>
    </source>
</evidence>
<dbReference type="GO" id="GO:0008270">
    <property type="term" value="F:zinc ion binding"/>
    <property type="evidence" value="ECO:0007669"/>
    <property type="project" value="InterPro"/>
</dbReference>
<dbReference type="PANTHER" id="PTHR47660:SF2">
    <property type="entry name" value="TRANSCRIPTION FACTOR WITH C2H2 AND ZN(2)-CYS(6) DNA BINDING DOMAIN (EUROFUNG)"/>
    <property type="match status" value="1"/>
</dbReference>
<evidence type="ECO:0000256" key="2">
    <source>
        <dbReference type="ARBA" id="ARBA00022833"/>
    </source>
</evidence>
<evidence type="ECO:0000256" key="5">
    <source>
        <dbReference type="ARBA" id="ARBA00023242"/>
    </source>
</evidence>
<name>A0A484FNE2_COLOR</name>
<evidence type="ECO:0000259" key="7">
    <source>
        <dbReference type="Pfam" id="PF04082"/>
    </source>
</evidence>
<evidence type="ECO:0000256" key="3">
    <source>
        <dbReference type="ARBA" id="ARBA00023015"/>
    </source>
</evidence>
<comment type="caution">
    <text evidence="8">The sequence shown here is derived from an EMBL/GenBank/DDBJ whole genome shotgun (WGS) entry which is preliminary data.</text>
</comment>
<dbReference type="AlphaFoldDB" id="A0A484FNE2"/>
<evidence type="ECO:0000313" key="8">
    <source>
        <dbReference type="EMBL" id="TDZ19398.1"/>
    </source>
</evidence>
<keyword evidence="1" id="KW-0479">Metal-binding</keyword>